<dbReference type="InterPro" id="IPR005467">
    <property type="entry name" value="His_kinase_dom"/>
</dbReference>
<evidence type="ECO:0000259" key="10">
    <source>
        <dbReference type="PROSITE" id="PS50110"/>
    </source>
</evidence>
<dbReference type="Pfam" id="PF00497">
    <property type="entry name" value="SBP_bac_3"/>
    <property type="match status" value="1"/>
</dbReference>
<feature type="domain" description="Response regulatory" evidence="10">
    <location>
        <begin position="795"/>
        <end position="914"/>
    </location>
</feature>
<feature type="signal peptide" evidence="8">
    <location>
        <begin position="1"/>
        <end position="19"/>
    </location>
</feature>
<dbReference type="Pfam" id="PF00512">
    <property type="entry name" value="HisKA"/>
    <property type="match status" value="1"/>
</dbReference>
<organism evidence="11 12">
    <name type="scientific">Balneatrix alpica</name>
    <dbReference type="NCBI Taxonomy" id="75684"/>
    <lineage>
        <taxon>Bacteria</taxon>
        <taxon>Pseudomonadati</taxon>
        <taxon>Pseudomonadota</taxon>
        <taxon>Gammaproteobacteria</taxon>
        <taxon>Oceanospirillales</taxon>
        <taxon>Balneatrichaceae</taxon>
        <taxon>Balneatrix</taxon>
    </lineage>
</organism>
<evidence type="ECO:0000256" key="5">
    <source>
        <dbReference type="PROSITE-ProRule" id="PRU00169"/>
    </source>
</evidence>
<name>A0ABV5ZB18_9GAMM</name>
<dbReference type="PRINTS" id="PR00344">
    <property type="entry name" value="BCTRLSENSOR"/>
</dbReference>
<keyword evidence="11" id="KW-0067">ATP-binding</keyword>
<proteinExistence type="predicted"/>
<dbReference type="CDD" id="cd16922">
    <property type="entry name" value="HATPase_EvgS-ArcB-TorS-like"/>
    <property type="match status" value="1"/>
</dbReference>
<dbReference type="Gene3D" id="1.10.287.130">
    <property type="match status" value="1"/>
</dbReference>
<evidence type="ECO:0000256" key="4">
    <source>
        <dbReference type="ARBA" id="ARBA00023012"/>
    </source>
</evidence>
<comment type="caution">
    <text evidence="11">The sequence shown here is derived from an EMBL/GenBank/DDBJ whole genome shotgun (WGS) entry which is preliminary data.</text>
</comment>
<dbReference type="SUPFAM" id="SSF55874">
    <property type="entry name" value="ATPase domain of HSP90 chaperone/DNA topoisomerase II/histidine kinase"/>
    <property type="match status" value="1"/>
</dbReference>
<dbReference type="SMART" id="SM00448">
    <property type="entry name" value="REC"/>
    <property type="match status" value="1"/>
</dbReference>
<keyword evidence="12" id="KW-1185">Reference proteome</keyword>
<dbReference type="Pfam" id="PF00072">
    <property type="entry name" value="Response_reg"/>
    <property type="match status" value="1"/>
</dbReference>
<keyword evidence="4" id="KW-0902">Two-component regulatory system</keyword>
<keyword evidence="7" id="KW-1133">Transmembrane helix</keyword>
<keyword evidence="7" id="KW-0812">Transmembrane</keyword>
<keyword evidence="6" id="KW-0175">Coiled coil</keyword>
<dbReference type="RefSeq" id="WP_051527832.1">
    <property type="nucleotide sequence ID" value="NZ_JBHLZN010000001.1"/>
</dbReference>
<dbReference type="EC" id="2.7.13.3" evidence="2"/>
<feature type="domain" description="Histidine kinase" evidence="9">
    <location>
        <begin position="552"/>
        <end position="774"/>
    </location>
</feature>
<dbReference type="Proteomes" id="UP001589628">
    <property type="component" value="Unassembled WGS sequence"/>
</dbReference>
<accession>A0ABV5ZB18</accession>
<evidence type="ECO:0000256" key="8">
    <source>
        <dbReference type="SAM" id="SignalP"/>
    </source>
</evidence>
<dbReference type="Pfam" id="PF02518">
    <property type="entry name" value="HATPase_c"/>
    <property type="match status" value="1"/>
</dbReference>
<dbReference type="PROSITE" id="PS50109">
    <property type="entry name" value="HIS_KIN"/>
    <property type="match status" value="1"/>
</dbReference>
<feature type="coiled-coil region" evidence="6">
    <location>
        <begin position="518"/>
        <end position="545"/>
    </location>
</feature>
<keyword evidence="3 5" id="KW-0597">Phosphoprotein</keyword>
<dbReference type="SUPFAM" id="SSF47384">
    <property type="entry name" value="Homodimeric domain of signal transducing histidine kinase"/>
    <property type="match status" value="1"/>
</dbReference>
<dbReference type="CDD" id="cd17546">
    <property type="entry name" value="REC_hyHK_CKI1_RcsC-like"/>
    <property type="match status" value="1"/>
</dbReference>
<dbReference type="InterPro" id="IPR003661">
    <property type="entry name" value="HisK_dim/P_dom"/>
</dbReference>
<dbReference type="SMART" id="SM00388">
    <property type="entry name" value="HisKA"/>
    <property type="match status" value="1"/>
</dbReference>
<dbReference type="GO" id="GO:0005524">
    <property type="term" value="F:ATP binding"/>
    <property type="evidence" value="ECO:0007669"/>
    <property type="project" value="UniProtKB-KW"/>
</dbReference>
<sequence length="918" mass="103270">MGKRWLSLLLWLLPLISWAEHQANHPLVLTTVDSYAPLTMVDSYGDSSGLINDLWALWSEKTGIPIKIQPKPWPKTLETMRAGEVDVHAAIYITAGRQEWLDFSSPFYEVEASLWFLPGKVSPPTALNNRYVGVMLNSYASEYLSEYHPQIRQLSYTSMEALIDALLRQEVDAFVGETAIIQHKLLTQGLLNKVERQRQPLFARQLYAAVKKGNTDLLKRINEGFKQISAQERLAIEQRWVTNSDLQMYNRHQAPASLTLEEQDWLGRHNSLRIAALNWPPLMTGSLHNPKGILPAYLNSLSEAYRLELTYLPYQSWDEAIQALERNEVDVVPGIPTSSLNNSMILASQPLPYSWVFLNNGKLLPDDPNSSIGYISNRPIIRHLYGALGYDKTLVPFSILGNAINALEQGEVDNLLLNEAEALYAKNTSGNARLRILELNVTTPLRLAFATSSATPQLNALINYYLTSLTEYDHNAIRQEWITNNSGISWEEFWRWLSILVIATVLLIMTMLYWNRRLKSEIGQRRQTERELINAKQEAESADKAKSEFLATMSHEIRTPMNAILGMTELSLASLPADTELSENLRTIQDASRHLLHLINDVLDLSRIEAGKLTLDSQPLALDALLDRLVRGLSPLVNDKPLELSWNRAASISNWILGDPTRLQQILVNLLGNAVKFTNQGSIQVLVQLERTPELEDRLRFSVIDTGIGIAPDKLEHIFEAFTQADQSTTRQYGGSGLGLTICKRLVNLMGGEISVESELGQGTTFSFWIPYPPCDAPQESITTTGKAKLDRPLRILLAEDNLVNRKVALKMLELLGQQADTAGDGEEAIQALKRTPYDLVLMDIEMPYYDGIQITERLRSGLLGDLNLRTPVYALTAHTLNQHQQDCQRAGMNGFISKPIQLQNLRDVLESFPGPNR</sequence>
<feature type="chain" id="PRO_5047498914" description="histidine kinase" evidence="8">
    <location>
        <begin position="20"/>
        <end position="918"/>
    </location>
</feature>
<dbReference type="InterPro" id="IPR036097">
    <property type="entry name" value="HisK_dim/P_sf"/>
</dbReference>
<keyword evidence="7" id="KW-0472">Membrane</keyword>
<protein>
    <recommendedName>
        <fullName evidence="2">histidine kinase</fullName>
        <ecNumber evidence="2">2.7.13.3</ecNumber>
    </recommendedName>
</protein>
<evidence type="ECO:0000313" key="12">
    <source>
        <dbReference type="Proteomes" id="UP001589628"/>
    </source>
</evidence>
<feature type="transmembrane region" description="Helical" evidence="7">
    <location>
        <begin position="493"/>
        <end position="514"/>
    </location>
</feature>
<dbReference type="EMBL" id="JBHLZN010000001">
    <property type="protein sequence ID" value="MFB9885808.1"/>
    <property type="molecule type" value="Genomic_DNA"/>
</dbReference>
<dbReference type="Gene3D" id="3.30.565.10">
    <property type="entry name" value="Histidine kinase-like ATPase, C-terminal domain"/>
    <property type="match status" value="1"/>
</dbReference>
<dbReference type="PANTHER" id="PTHR45339:SF1">
    <property type="entry name" value="HYBRID SIGNAL TRANSDUCTION HISTIDINE KINASE J"/>
    <property type="match status" value="1"/>
</dbReference>
<gene>
    <name evidence="11" type="ORF">ACFFLH_05250</name>
</gene>
<dbReference type="Gene3D" id="3.40.190.10">
    <property type="entry name" value="Periplasmic binding protein-like II"/>
    <property type="match status" value="4"/>
</dbReference>
<dbReference type="CDD" id="cd00082">
    <property type="entry name" value="HisKA"/>
    <property type="match status" value="1"/>
</dbReference>
<evidence type="ECO:0000256" key="7">
    <source>
        <dbReference type="SAM" id="Phobius"/>
    </source>
</evidence>
<dbReference type="Gene3D" id="3.40.50.2300">
    <property type="match status" value="1"/>
</dbReference>
<dbReference type="PANTHER" id="PTHR45339">
    <property type="entry name" value="HYBRID SIGNAL TRANSDUCTION HISTIDINE KINASE J"/>
    <property type="match status" value="1"/>
</dbReference>
<feature type="modified residue" description="4-aspartylphosphate" evidence="5">
    <location>
        <position position="844"/>
    </location>
</feature>
<dbReference type="SUPFAM" id="SSF52172">
    <property type="entry name" value="CheY-like"/>
    <property type="match status" value="1"/>
</dbReference>
<comment type="catalytic activity">
    <reaction evidence="1">
        <text>ATP + protein L-histidine = ADP + protein N-phospho-L-histidine.</text>
        <dbReference type="EC" id="2.7.13.3"/>
    </reaction>
</comment>
<dbReference type="InterPro" id="IPR011006">
    <property type="entry name" value="CheY-like_superfamily"/>
</dbReference>
<dbReference type="SUPFAM" id="SSF53850">
    <property type="entry name" value="Periplasmic binding protein-like II"/>
    <property type="match status" value="2"/>
</dbReference>
<dbReference type="InterPro" id="IPR003594">
    <property type="entry name" value="HATPase_dom"/>
</dbReference>
<evidence type="ECO:0000256" key="1">
    <source>
        <dbReference type="ARBA" id="ARBA00000085"/>
    </source>
</evidence>
<dbReference type="SMART" id="SM00062">
    <property type="entry name" value="PBPb"/>
    <property type="match status" value="2"/>
</dbReference>
<keyword evidence="8" id="KW-0732">Signal</keyword>
<evidence type="ECO:0000256" key="3">
    <source>
        <dbReference type="ARBA" id="ARBA00022553"/>
    </source>
</evidence>
<evidence type="ECO:0000259" key="9">
    <source>
        <dbReference type="PROSITE" id="PS50109"/>
    </source>
</evidence>
<keyword evidence="11" id="KW-0547">Nucleotide-binding</keyword>
<dbReference type="InterPro" id="IPR036890">
    <property type="entry name" value="HATPase_C_sf"/>
</dbReference>
<reference evidence="11 12" key="1">
    <citation type="submission" date="2024-09" db="EMBL/GenBank/DDBJ databases">
        <authorList>
            <person name="Sun Q."/>
            <person name="Mori K."/>
        </authorList>
    </citation>
    <scope>NUCLEOTIDE SEQUENCE [LARGE SCALE GENOMIC DNA]</scope>
    <source>
        <strain evidence="11 12">ATCC 51285</strain>
    </source>
</reference>
<dbReference type="SMART" id="SM00387">
    <property type="entry name" value="HATPase_c"/>
    <property type="match status" value="1"/>
</dbReference>
<dbReference type="InterPro" id="IPR001789">
    <property type="entry name" value="Sig_transdc_resp-reg_receiver"/>
</dbReference>
<dbReference type="InterPro" id="IPR001638">
    <property type="entry name" value="Solute-binding_3/MltF_N"/>
</dbReference>
<dbReference type="InterPro" id="IPR004358">
    <property type="entry name" value="Sig_transdc_His_kin-like_C"/>
</dbReference>
<evidence type="ECO:0000256" key="6">
    <source>
        <dbReference type="SAM" id="Coils"/>
    </source>
</evidence>
<evidence type="ECO:0000256" key="2">
    <source>
        <dbReference type="ARBA" id="ARBA00012438"/>
    </source>
</evidence>
<dbReference type="PROSITE" id="PS50110">
    <property type="entry name" value="RESPONSE_REGULATORY"/>
    <property type="match status" value="1"/>
</dbReference>
<evidence type="ECO:0000313" key="11">
    <source>
        <dbReference type="EMBL" id="MFB9885808.1"/>
    </source>
</evidence>